<feature type="domain" description="KA1" evidence="1">
    <location>
        <begin position="202"/>
        <end position="252"/>
    </location>
</feature>
<reference evidence="2" key="1">
    <citation type="submission" date="2017-05" db="EMBL/GenBank/DDBJ databases">
        <title>The Genome Sequence of Enterococcus sp. 9E7_DIV0242.</title>
        <authorList>
            <consortium name="The Broad Institute Genomics Platform"/>
            <consortium name="The Broad Institute Genomic Center for Infectious Diseases"/>
            <person name="Earl A."/>
            <person name="Manson A."/>
            <person name="Schwartman J."/>
            <person name="Gilmore M."/>
            <person name="Abouelleil A."/>
            <person name="Cao P."/>
            <person name="Chapman S."/>
            <person name="Cusick C."/>
            <person name="Shea T."/>
            <person name="Young S."/>
            <person name="Neafsey D."/>
            <person name="Nusbaum C."/>
            <person name="Birren B."/>
        </authorList>
    </citation>
    <scope>NUCLEOTIDE SEQUENCE [LARGE SCALE GENOMIC DNA]</scope>
    <source>
        <strain evidence="2">9E7_DIV0242</strain>
    </source>
</reference>
<dbReference type="InterPro" id="IPR036390">
    <property type="entry name" value="WH_DNA-bd_sf"/>
</dbReference>
<dbReference type="InterPro" id="IPR041444">
    <property type="entry name" value="HTH_41"/>
</dbReference>
<name>A0A242K3V2_9ENTE</name>
<dbReference type="PROSITE" id="PS50032">
    <property type="entry name" value="KA1"/>
    <property type="match status" value="1"/>
</dbReference>
<dbReference type="InterPro" id="IPR001772">
    <property type="entry name" value="KA1_dom"/>
</dbReference>
<reference evidence="3" key="2">
    <citation type="submission" date="2017-05" db="EMBL/GenBank/DDBJ databases">
        <authorList>
            <consortium name="The Broad Institute Genomics Platform"/>
            <consortium name="The Broad Institute Genomic Center for Infectious Diseases"/>
            <person name="Earl A."/>
            <person name="Manson A."/>
            <person name="Schwartman J."/>
            <person name="Gilmore M."/>
            <person name="Abouelleil A."/>
            <person name="Cao P."/>
            <person name="Chapman S."/>
            <person name="Cusick C."/>
            <person name="Shea T."/>
            <person name="Young S."/>
            <person name="Neafsey D."/>
            <person name="Nusbaum C."/>
            <person name="Birren B."/>
        </authorList>
    </citation>
    <scope>NUCLEOTIDE SEQUENCE</scope>
    <source>
        <strain evidence="3">9E7_DIV0242</strain>
    </source>
</reference>
<evidence type="ECO:0000259" key="1">
    <source>
        <dbReference type="PROSITE" id="PS50032"/>
    </source>
</evidence>
<dbReference type="AlphaFoldDB" id="A0A242K3V2"/>
<gene>
    <name evidence="3" type="ORF">A5888_001259</name>
    <name evidence="2" type="ORF">A5888_003225</name>
</gene>
<dbReference type="SUPFAM" id="SSF46785">
    <property type="entry name" value="Winged helix' DNA-binding domain"/>
    <property type="match status" value="1"/>
</dbReference>
<evidence type="ECO:0000313" key="4">
    <source>
        <dbReference type="Proteomes" id="UP000195141"/>
    </source>
</evidence>
<dbReference type="Proteomes" id="UP000195141">
    <property type="component" value="Chromosome"/>
</dbReference>
<dbReference type="Pfam" id="PF14503">
    <property type="entry name" value="YhfZ_C"/>
    <property type="match status" value="1"/>
</dbReference>
<dbReference type="InterPro" id="IPR032791">
    <property type="entry name" value="YhfZ_C"/>
</dbReference>
<dbReference type="RefSeq" id="WP_086350240.1">
    <property type="nucleotide sequence ID" value="NZ_CP147247.1"/>
</dbReference>
<dbReference type="Gene3D" id="1.10.10.10">
    <property type="entry name" value="Winged helix-like DNA-binding domain superfamily/Winged helix DNA-binding domain"/>
    <property type="match status" value="1"/>
</dbReference>
<dbReference type="SUPFAM" id="SSF53850">
    <property type="entry name" value="Periplasmic binding protein-like II"/>
    <property type="match status" value="1"/>
</dbReference>
<keyword evidence="4" id="KW-1185">Reference proteome</keyword>
<dbReference type="InterPro" id="IPR036388">
    <property type="entry name" value="WH-like_DNA-bd_sf"/>
</dbReference>
<organism evidence="2">
    <name type="scientific">Candidatus Enterococcus clewellii</name>
    <dbReference type="NCBI Taxonomy" id="1834193"/>
    <lineage>
        <taxon>Bacteria</taxon>
        <taxon>Bacillati</taxon>
        <taxon>Bacillota</taxon>
        <taxon>Bacilli</taxon>
        <taxon>Lactobacillales</taxon>
        <taxon>Enterococcaceae</taxon>
        <taxon>Enterococcus</taxon>
    </lineage>
</organism>
<reference evidence="3" key="3">
    <citation type="submission" date="2024-03" db="EMBL/GenBank/DDBJ databases">
        <title>The Genome Sequence of Enterococcus sp. DIV0242b.</title>
        <authorList>
            <consortium name="The Broad Institute Genomics Platform"/>
            <consortium name="The Broad Institute Microbial Omics Core"/>
            <consortium name="The Broad Institute Genomic Center for Infectious Diseases"/>
            <person name="Earl A."/>
            <person name="Manson A."/>
            <person name="Gilmore M."/>
            <person name="Schwartman J."/>
            <person name="Shea T."/>
            <person name="Abouelleil A."/>
            <person name="Cao P."/>
            <person name="Chapman S."/>
            <person name="Cusick C."/>
            <person name="Young S."/>
            <person name="Neafsey D."/>
            <person name="Nusbaum C."/>
            <person name="Birren B."/>
        </authorList>
    </citation>
    <scope>NUCLEOTIDE SEQUENCE</scope>
    <source>
        <strain evidence="3">9E7_DIV0242</strain>
    </source>
</reference>
<dbReference type="EMBL" id="NGMM01000006">
    <property type="protein sequence ID" value="OTP12647.1"/>
    <property type="molecule type" value="Genomic_DNA"/>
</dbReference>
<accession>A0A242K3V2</accession>
<dbReference type="OrthoDB" id="147067at2"/>
<protein>
    <recommendedName>
        <fullName evidence="1">KA1 domain-containing protein</fullName>
    </recommendedName>
</protein>
<dbReference type="NCBIfam" id="NF041241">
    <property type="entry name" value="YhfZ_full"/>
    <property type="match status" value="1"/>
</dbReference>
<dbReference type="EMBL" id="CP147247">
    <property type="protein sequence ID" value="WYJ89537.1"/>
    <property type="molecule type" value="Genomic_DNA"/>
</dbReference>
<dbReference type="Gene3D" id="3.40.190.10">
    <property type="entry name" value="Periplasmic binding protein-like II"/>
    <property type="match status" value="2"/>
</dbReference>
<sequence>MNEMFLKKKGIVTNYLASDLIQLKKGDKLPIVSEYQKKFNVSRGTVQNALNFLKEKQAIICESRGHLGTFLVDINYSILQEYAVSESVLGTMPLPYSRLYEGFATGLYSSFEQQNIKLNMAYIRGSKERIRSICTETYRFAVVSRFAAKEAIAQKEPIQIVSDFGEHTYLSQHILLFADVSKNQIENGMKVGIDYSSYDQQLLTQTLTDGFEVELIEMPGHQLIHGLNQQKIDAGVWNYDEIVDKNYQNMNYKFLEASQIQEDMSAAVIICHKDDQAMQAILKNNLLKEEIVLIQKQVTAGEMVPRY</sequence>
<dbReference type="Pfam" id="PF14502">
    <property type="entry name" value="HTH_41"/>
    <property type="match status" value="1"/>
</dbReference>
<proteinExistence type="predicted"/>
<evidence type="ECO:0000313" key="3">
    <source>
        <dbReference type="EMBL" id="WYJ89537.1"/>
    </source>
</evidence>
<evidence type="ECO:0000313" key="2">
    <source>
        <dbReference type="EMBL" id="OTP12647.1"/>
    </source>
</evidence>